<dbReference type="PRINTS" id="PR01661">
    <property type="entry name" value="MCMPROTEIN5"/>
</dbReference>
<comment type="caution">
    <text evidence="15">The sequence shown here is derived from an EMBL/GenBank/DDBJ whole genome shotgun (WGS) entry which is preliminary data.</text>
</comment>
<dbReference type="SMART" id="SM00350">
    <property type="entry name" value="MCM"/>
    <property type="match status" value="1"/>
</dbReference>
<dbReference type="InterPro" id="IPR001208">
    <property type="entry name" value="MCM_dom"/>
</dbReference>
<evidence type="ECO:0000259" key="14">
    <source>
        <dbReference type="PROSITE" id="PS50051"/>
    </source>
</evidence>
<dbReference type="SUPFAM" id="SSF52540">
    <property type="entry name" value="P-loop containing nucleoside triphosphate hydrolases"/>
    <property type="match status" value="1"/>
</dbReference>
<evidence type="ECO:0000313" key="16">
    <source>
        <dbReference type="Proteomes" id="UP001153069"/>
    </source>
</evidence>
<dbReference type="InterPro" id="IPR054125">
    <property type="entry name" value="MCM5_C"/>
</dbReference>
<reference evidence="15" key="1">
    <citation type="submission" date="2020-06" db="EMBL/GenBank/DDBJ databases">
        <authorList>
            <consortium name="Plant Systems Biology data submission"/>
        </authorList>
    </citation>
    <scope>NUCLEOTIDE SEQUENCE</scope>
    <source>
        <strain evidence="15">D6</strain>
    </source>
</reference>
<dbReference type="PROSITE" id="PS50051">
    <property type="entry name" value="MCM_2"/>
    <property type="match status" value="1"/>
</dbReference>
<comment type="function">
    <text evidence="12">Acts as component of the MCM2-7 complex (MCM complex) which is the replicative helicase essential for 'once per cell cycle' DNA replication initiation and elongation in eukaryotic cells. The active ATPase sites in the MCM2-7 ring are formed through the interaction surfaces of two neighboring subunits such that a critical structure of a conserved arginine finger motif is provided in trans relative to the ATP-binding site of the Walker A box of the adjacent subunit. The six ATPase active sites, however, are likely to contribute differentially to the complex helicase activity.</text>
</comment>
<keyword evidence="10 12" id="KW-0131">Cell cycle</keyword>
<evidence type="ECO:0000256" key="7">
    <source>
        <dbReference type="ARBA" id="ARBA00022840"/>
    </source>
</evidence>
<dbReference type="InterPro" id="IPR018525">
    <property type="entry name" value="MCM_CS"/>
</dbReference>
<dbReference type="GO" id="GO:0005634">
    <property type="term" value="C:nucleus"/>
    <property type="evidence" value="ECO:0007669"/>
    <property type="project" value="UniProtKB-SubCell"/>
</dbReference>
<gene>
    <name evidence="15" type="ORF">SEMRO_2445_G327910.1</name>
</gene>
<evidence type="ECO:0000256" key="4">
    <source>
        <dbReference type="ARBA" id="ARBA00022741"/>
    </source>
</evidence>
<keyword evidence="4 11" id="KW-0547">Nucleotide-binding</keyword>
<dbReference type="GO" id="GO:0042555">
    <property type="term" value="C:MCM complex"/>
    <property type="evidence" value="ECO:0007669"/>
    <property type="project" value="UniProtKB-UniRule"/>
</dbReference>
<dbReference type="Gene3D" id="3.40.50.300">
    <property type="entry name" value="P-loop containing nucleotide triphosphate hydrolases"/>
    <property type="match status" value="1"/>
</dbReference>
<feature type="domain" description="MCM C-terminal AAA(+) ATPase" evidence="14">
    <location>
        <begin position="409"/>
        <end position="616"/>
    </location>
</feature>
<sequence>MDFDETRLYYSHQQLQQPAAEGNDNNEDANDAALRVAVNGGGDEDTAVDLAAARRHFREFLRNYQVGARFWYREKLLRMHRRLGNHINKGAVNNNAKLQVDLSHLEEYDPALLGFLMNQPAVMLPPLEQAASDALQSLLYDMNKASDGTNNNHSQDDEEDEIMGTQATENNNDNTNNNNNNTPELTDEVLFRIQILLQGKLKLTPLRQIKSEHMHRLLKCPGIIISTSPVKSRAVQLAVRCATCGHERALSALNEGPWASISMPVRCPNNNAAAAADNPNEGAAGNAPQCGIFPYAVVPDDSQFVDQQTLKLQETPEKVPTGEMPRSVLLAVDRALVDTAPPGTRVAVLCIPTLLHGASDGSGKEAPKTVYLRVVGMAKDDSAHGNAGSVTVTPAEEEAFVALSRNPNVYDILSRSMAPSLRGSYTVDIKKALICQLFSGSRKRLQDGVQLRGDINVLLLGDPSTAKSQFLKFASQVAPVGIYTSGKGSSAAGLTASVVRNAKGEFYLEGGAMVLADGGIVCIDEFDKMRPADRVAIHEAMEQQTISIAKAGITTVLNSRSSVLAAANPVFGRYDDFKSASENIDLMTTILSRFDLIFLVRDIREEERDRMICQHVMGVHINSTGSSGGGFLGTSSSAANTNPFAAAIGMAGDDTSNRAGSSSTTEDSSDAIADNVMQVATTGEGELSVQAMKKYIQYCKSRCAPRLTEEAGEVLASNYVKIRDNVRKQGIANSSNGHDFTQSTIPITVRQLEALVRVSESLAKMRLDPDVRAEDVAEALRLFQVSTMTANAVDENNSTSSLMGASQQEMNRTEEYLRARMHLGSVVNRRRLMEEAAGQGHNAIVLARCFQVMIQKGEVTERNQGRLLKRVK</sequence>
<dbReference type="OrthoDB" id="10036721at2759"/>
<dbReference type="EMBL" id="CAICTM010002443">
    <property type="protein sequence ID" value="CAB9529264.1"/>
    <property type="molecule type" value="Genomic_DNA"/>
</dbReference>
<dbReference type="InterPro" id="IPR027417">
    <property type="entry name" value="P-loop_NTPase"/>
</dbReference>
<protein>
    <recommendedName>
        <fullName evidence="12">DNA replication licensing factor MCM5</fullName>
        <ecNumber evidence="12">3.6.4.12</ecNumber>
    </recommendedName>
</protein>
<dbReference type="GO" id="GO:0000727">
    <property type="term" value="P:double-strand break repair via break-induced replication"/>
    <property type="evidence" value="ECO:0007669"/>
    <property type="project" value="TreeGrafter"/>
</dbReference>
<dbReference type="Pfam" id="PF17207">
    <property type="entry name" value="MCM_OB"/>
    <property type="match status" value="1"/>
</dbReference>
<keyword evidence="9 12" id="KW-0539">Nucleus</keyword>
<dbReference type="InterPro" id="IPR012340">
    <property type="entry name" value="NA-bd_OB-fold"/>
</dbReference>
<name>A0A9N8F0Q3_9STRA</name>
<dbReference type="GO" id="GO:0043138">
    <property type="term" value="F:3'-5' DNA helicase activity"/>
    <property type="evidence" value="ECO:0007669"/>
    <property type="project" value="TreeGrafter"/>
</dbReference>
<keyword evidence="16" id="KW-1185">Reference proteome</keyword>
<dbReference type="PANTHER" id="PTHR11630:SF42">
    <property type="entry name" value="DNA REPLICATION LICENSING FACTOR MCM5"/>
    <property type="match status" value="1"/>
</dbReference>
<dbReference type="AlphaFoldDB" id="A0A9N8F0Q3"/>
<comment type="similarity">
    <text evidence="2 11">Belongs to the MCM family.</text>
</comment>
<dbReference type="Gene3D" id="2.20.28.10">
    <property type="match status" value="1"/>
</dbReference>
<dbReference type="Pfam" id="PF00493">
    <property type="entry name" value="MCM"/>
    <property type="match status" value="1"/>
</dbReference>
<dbReference type="GO" id="GO:0005524">
    <property type="term" value="F:ATP binding"/>
    <property type="evidence" value="ECO:0007669"/>
    <property type="project" value="UniProtKB-UniRule"/>
</dbReference>
<dbReference type="Pfam" id="PF14551">
    <property type="entry name" value="MCM_N"/>
    <property type="match status" value="1"/>
</dbReference>
<comment type="subcellular location">
    <subcellularLocation>
        <location evidence="1 12">Nucleus</location>
    </subcellularLocation>
</comment>
<dbReference type="InterPro" id="IPR041562">
    <property type="entry name" value="MCM_lid"/>
</dbReference>
<evidence type="ECO:0000256" key="5">
    <source>
        <dbReference type="ARBA" id="ARBA00022801"/>
    </source>
</evidence>
<comment type="subunit">
    <text evidence="12">Component of the MCM2-7 complex.</text>
</comment>
<dbReference type="SUPFAM" id="SSF50249">
    <property type="entry name" value="Nucleic acid-binding proteins"/>
    <property type="match status" value="1"/>
</dbReference>
<keyword evidence="5 12" id="KW-0378">Hydrolase</keyword>
<feature type="region of interest" description="Disordered" evidence="13">
    <location>
        <begin position="651"/>
        <end position="672"/>
    </location>
</feature>
<dbReference type="GO" id="GO:0003697">
    <property type="term" value="F:single-stranded DNA binding"/>
    <property type="evidence" value="ECO:0007669"/>
    <property type="project" value="TreeGrafter"/>
</dbReference>
<comment type="catalytic activity">
    <reaction evidence="12">
        <text>ATP + H2O = ADP + phosphate + H(+)</text>
        <dbReference type="Rhea" id="RHEA:13065"/>
        <dbReference type="ChEBI" id="CHEBI:15377"/>
        <dbReference type="ChEBI" id="CHEBI:15378"/>
        <dbReference type="ChEBI" id="CHEBI:30616"/>
        <dbReference type="ChEBI" id="CHEBI:43474"/>
        <dbReference type="ChEBI" id="CHEBI:456216"/>
        <dbReference type="EC" id="3.6.4.12"/>
    </reaction>
</comment>
<accession>A0A9N8F0Q3</accession>
<dbReference type="InterPro" id="IPR027925">
    <property type="entry name" value="MCM_N"/>
</dbReference>
<evidence type="ECO:0000256" key="1">
    <source>
        <dbReference type="ARBA" id="ARBA00004123"/>
    </source>
</evidence>
<keyword evidence="8 11" id="KW-0238">DNA-binding</keyword>
<organism evidence="15 16">
    <name type="scientific">Seminavis robusta</name>
    <dbReference type="NCBI Taxonomy" id="568900"/>
    <lineage>
        <taxon>Eukaryota</taxon>
        <taxon>Sar</taxon>
        <taxon>Stramenopiles</taxon>
        <taxon>Ochrophyta</taxon>
        <taxon>Bacillariophyta</taxon>
        <taxon>Bacillariophyceae</taxon>
        <taxon>Bacillariophycidae</taxon>
        <taxon>Naviculales</taxon>
        <taxon>Naviculaceae</taxon>
        <taxon>Seminavis</taxon>
    </lineage>
</organism>
<dbReference type="PANTHER" id="PTHR11630">
    <property type="entry name" value="DNA REPLICATION LICENSING FACTOR MCM FAMILY MEMBER"/>
    <property type="match status" value="1"/>
</dbReference>
<dbReference type="InterPro" id="IPR033762">
    <property type="entry name" value="MCM_OB"/>
</dbReference>
<dbReference type="GO" id="GO:0006270">
    <property type="term" value="P:DNA replication initiation"/>
    <property type="evidence" value="ECO:0007669"/>
    <property type="project" value="UniProtKB-UniRule"/>
</dbReference>
<dbReference type="Proteomes" id="UP001153069">
    <property type="component" value="Unassembled WGS sequence"/>
</dbReference>
<dbReference type="GO" id="GO:0017116">
    <property type="term" value="F:single-stranded DNA helicase activity"/>
    <property type="evidence" value="ECO:0007669"/>
    <property type="project" value="TreeGrafter"/>
</dbReference>
<dbReference type="PROSITE" id="PS00847">
    <property type="entry name" value="MCM_1"/>
    <property type="match status" value="1"/>
</dbReference>
<dbReference type="InterPro" id="IPR031327">
    <property type="entry name" value="MCM"/>
</dbReference>
<dbReference type="Pfam" id="PF17855">
    <property type="entry name" value="MCM_lid"/>
    <property type="match status" value="1"/>
</dbReference>
<dbReference type="GO" id="GO:0003688">
    <property type="term" value="F:DNA replication origin binding"/>
    <property type="evidence" value="ECO:0007669"/>
    <property type="project" value="UniProtKB-UniRule"/>
</dbReference>
<evidence type="ECO:0000256" key="12">
    <source>
        <dbReference type="RuleBase" id="RU368063"/>
    </source>
</evidence>
<dbReference type="Gene3D" id="2.40.50.140">
    <property type="entry name" value="Nucleic acid-binding proteins"/>
    <property type="match status" value="1"/>
</dbReference>
<dbReference type="GO" id="GO:0016787">
    <property type="term" value="F:hydrolase activity"/>
    <property type="evidence" value="ECO:0007669"/>
    <property type="project" value="UniProtKB-KW"/>
</dbReference>
<keyword evidence="7 11" id="KW-0067">ATP-binding</keyword>
<feature type="compositionally biased region" description="Polar residues" evidence="13">
    <location>
        <begin position="657"/>
        <end position="666"/>
    </location>
</feature>
<evidence type="ECO:0000256" key="3">
    <source>
        <dbReference type="ARBA" id="ARBA00022705"/>
    </source>
</evidence>
<evidence type="ECO:0000256" key="2">
    <source>
        <dbReference type="ARBA" id="ARBA00008010"/>
    </source>
</evidence>
<dbReference type="Pfam" id="PF21933">
    <property type="entry name" value="MCM5_C"/>
    <property type="match status" value="1"/>
</dbReference>
<evidence type="ECO:0000313" key="15">
    <source>
        <dbReference type="EMBL" id="CAB9529264.1"/>
    </source>
</evidence>
<evidence type="ECO:0000256" key="11">
    <source>
        <dbReference type="RuleBase" id="RU004070"/>
    </source>
</evidence>
<evidence type="ECO:0000256" key="9">
    <source>
        <dbReference type="ARBA" id="ARBA00023242"/>
    </source>
</evidence>
<dbReference type="EC" id="3.6.4.12" evidence="12"/>
<evidence type="ECO:0000256" key="8">
    <source>
        <dbReference type="ARBA" id="ARBA00023125"/>
    </source>
</evidence>
<evidence type="ECO:0000256" key="13">
    <source>
        <dbReference type="SAM" id="MobiDB-lite"/>
    </source>
</evidence>
<dbReference type="Gene3D" id="3.30.1640.10">
    <property type="entry name" value="mini-chromosome maintenance (MCM) complex, chain A, domain 1"/>
    <property type="match status" value="1"/>
</dbReference>
<evidence type="ECO:0000256" key="6">
    <source>
        <dbReference type="ARBA" id="ARBA00022806"/>
    </source>
</evidence>
<evidence type="ECO:0000256" key="10">
    <source>
        <dbReference type="ARBA" id="ARBA00023306"/>
    </source>
</evidence>
<dbReference type="PRINTS" id="PR01657">
    <property type="entry name" value="MCMFAMILY"/>
</dbReference>
<proteinExistence type="inferred from homology"/>
<dbReference type="InterPro" id="IPR008048">
    <property type="entry name" value="MCM5"/>
</dbReference>
<keyword evidence="3 12" id="KW-0235">DNA replication</keyword>
<keyword evidence="6 12" id="KW-0347">Helicase</keyword>